<evidence type="ECO:0000313" key="2">
    <source>
        <dbReference type="Proteomes" id="UP000220133"/>
    </source>
</evidence>
<dbReference type="AlphaFoldDB" id="A0A291QXT2"/>
<reference evidence="1 2" key="1">
    <citation type="submission" date="2017-10" db="EMBL/GenBank/DDBJ databases">
        <title>Paenichitinophaga pekingensis gen. nov., sp. nov., isolated from activated sludge.</title>
        <authorList>
            <person name="Jin D."/>
            <person name="Kong X."/>
            <person name="Deng Y."/>
            <person name="Bai Z."/>
        </authorList>
    </citation>
    <scope>NUCLEOTIDE SEQUENCE [LARGE SCALE GENOMIC DNA]</scope>
    <source>
        <strain evidence="1 2">13</strain>
    </source>
</reference>
<sequence length="201" mass="23101">MVGDYNLSVYPVGATDFEKQSKLYGAKMIEPSIGNYESAKNMIGKRVRFKKISLHGADQYLLRHIDMEDLPVEFSKRGLPLYFYAYFPKSNVLSLVDSLSTDYTIDLSSGNTTDLIGNPEYTRNNPDGSWRIIGAYDGEGCVWYTLQFRDGKKYLPFTALNFLNLCSMTDYFWISRDVLYYSTQDDSLGLTSFYKLIIDKY</sequence>
<organism evidence="1 2">
    <name type="scientific">Chitinophaga caeni</name>
    <dbReference type="NCBI Taxonomy" id="2029983"/>
    <lineage>
        <taxon>Bacteria</taxon>
        <taxon>Pseudomonadati</taxon>
        <taxon>Bacteroidota</taxon>
        <taxon>Chitinophagia</taxon>
        <taxon>Chitinophagales</taxon>
        <taxon>Chitinophagaceae</taxon>
        <taxon>Chitinophaga</taxon>
    </lineage>
</organism>
<proteinExistence type="predicted"/>
<name>A0A291QXT2_9BACT</name>
<gene>
    <name evidence="1" type="ORF">COR50_17640</name>
</gene>
<dbReference type="KEGG" id="cbae:COR50_17640"/>
<protein>
    <submittedName>
        <fullName evidence="1">Uncharacterized protein</fullName>
    </submittedName>
</protein>
<accession>A0A291QXT2</accession>
<keyword evidence="2" id="KW-1185">Reference proteome</keyword>
<dbReference type="Proteomes" id="UP000220133">
    <property type="component" value="Chromosome"/>
</dbReference>
<dbReference type="EMBL" id="CP023777">
    <property type="protein sequence ID" value="ATL48839.1"/>
    <property type="molecule type" value="Genomic_DNA"/>
</dbReference>
<evidence type="ECO:0000313" key="1">
    <source>
        <dbReference type="EMBL" id="ATL48839.1"/>
    </source>
</evidence>